<dbReference type="InterPro" id="IPR004089">
    <property type="entry name" value="MCPsignal_dom"/>
</dbReference>
<comment type="subcellular location">
    <subcellularLocation>
        <location evidence="1">Cell membrane</location>
        <topology evidence="1">Multi-pass membrane protein</topology>
    </subcellularLocation>
</comment>
<sequence>MKSKMSTSTNKSQAPRRSSKLQNQILIPFLTLIIIAGAIIAITNYTISKSTLINEKANSIEMQMESLNNTFDTFFTNKANVLNRFSQSDIILDFDRDEDYNELMDYFGATVNADEDIINVYTVDSTDGHTTIYPDADLGDFDGTTRGWYTEAIEADGGVVWTEPYVDIATGNMVITATQAIYSANGTLIGANGADILVDTLLDITNKMSSSETGYTMIISPDGNYVSHPDEELLGESAVEEVFYEKVQSSGENGVIEYTESDEKKILGYATNGITGWVLAETVYESEFQSIATQTLLPILVTLGIIIVLAVIIAFFITRRITKPIKVLQDTMQEVENGNLLAMANINSTNEIGQLSSSFDKMLQQIQQMMVKIKGVSFHVSEASQTLVASAEENTASSNEVATTMEQIASGAGDQSELMEKNAVAVEHLSTYIRQVEDYNTRIFEESKVMNEFSEKGTETVIGLRKQSEDTGEMTSRVVEAIQSLDDKSTNINEIVTKIADIASQTNLLALNAAIEAARAGENGRGFAVVADEVRKLAEQSENALGDISVLIEEMQKDTKQSVTLIGQTNDVMQTQSKSVNETEAAFASIQTAIQTNNQLINEVMDVMKTMVNQEQIISTNIQNIAAVSEETAAGTEEVAASIEQQTASMEQLNHLAGELESYSREMQEEVGKFRIEE</sequence>
<evidence type="ECO:0000256" key="11">
    <source>
        <dbReference type="SAM" id="Phobius"/>
    </source>
</evidence>
<evidence type="ECO:0000256" key="5">
    <source>
        <dbReference type="ARBA" id="ARBA00022692"/>
    </source>
</evidence>
<keyword evidence="5 11" id="KW-0812">Transmembrane</keyword>
<evidence type="ECO:0000256" key="1">
    <source>
        <dbReference type="ARBA" id="ARBA00004651"/>
    </source>
</evidence>
<keyword evidence="2" id="KW-1003">Cell membrane</keyword>
<evidence type="ECO:0000256" key="3">
    <source>
        <dbReference type="ARBA" id="ARBA00022481"/>
    </source>
</evidence>
<comment type="caution">
    <text evidence="14">The sequence shown here is derived from an EMBL/GenBank/DDBJ whole genome shotgun (WGS) entry which is preliminary data.</text>
</comment>
<keyword evidence="7 11" id="KW-0472">Membrane</keyword>
<dbReference type="SMART" id="SM00304">
    <property type="entry name" value="HAMP"/>
    <property type="match status" value="2"/>
</dbReference>
<dbReference type="PROSITE" id="PS50885">
    <property type="entry name" value="HAMP"/>
    <property type="match status" value="1"/>
</dbReference>
<dbReference type="CDD" id="cd06225">
    <property type="entry name" value="HAMP"/>
    <property type="match status" value="1"/>
</dbReference>
<dbReference type="RefSeq" id="WP_327606478.1">
    <property type="nucleotide sequence ID" value="NZ_JARZFX010000002.1"/>
</dbReference>
<keyword evidence="4" id="KW-0145">Chemotaxis</keyword>
<name>A0ABU6KCX5_9BACI</name>
<dbReference type="Pfam" id="PF00672">
    <property type="entry name" value="HAMP"/>
    <property type="match status" value="1"/>
</dbReference>
<dbReference type="CDD" id="cd12912">
    <property type="entry name" value="PDC2_MCP_like"/>
    <property type="match status" value="1"/>
</dbReference>
<feature type="domain" description="HAMP" evidence="13">
    <location>
        <begin position="319"/>
        <end position="371"/>
    </location>
</feature>
<dbReference type="InterPro" id="IPR003660">
    <property type="entry name" value="HAMP_dom"/>
</dbReference>
<evidence type="ECO:0000313" key="15">
    <source>
        <dbReference type="Proteomes" id="UP001335737"/>
    </source>
</evidence>
<keyword evidence="3" id="KW-0488">Methylation</keyword>
<evidence type="ECO:0000256" key="6">
    <source>
        <dbReference type="ARBA" id="ARBA00022989"/>
    </source>
</evidence>
<keyword evidence="15" id="KW-1185">Reference proteome</keyword>
<dbReference type="InterPro" id="IPR033479">
    <property type="entry name" value="dCache_1"/>
</dbReference>
<dbReference type="CDD" id="cd11386">
    <property type="entry name" value="MCP_signal"/>
    <property type="match status" value="1"/>
</dbReference>
<evidence type="ECO:0000256" key="8">
    <source>
        <dbReference type="ARBA" id="ARBA00023224"/>
    </source>
</evidence>
<dbReference type="Pfam" id="PF02743">
    <property type="entry name" value="dCache_1"/>
    <property type="match status" value="1"/>
</dbReference>
<dbReference type="Gene3D" id="3.30.450.20">
    <property type="entry name" value="PAS domain"/>
    <property type="match status" value="2"/>
</dbReference>
<evidence type="ECO:0000256" key="9">
    <source>
        <dbReference type="ARBA" id="ARBA00029447"/>
    </source>
</evidence>
<dbReference type="SMART" id="SM00283">
    <property type="entry name" value="MA"/>
    <property type="match status" value="1"/>
</dbReference>
<dbReference type="Pfam" id="PF00015">
    <property type="entry name" value="MCPsignal"/>
    <property type="match status" value="1"/>
</dbReference>
<comment type="similarity">
    <text evidence="9">Belongs to the methyl-accepting chemotaxis (MCP) protein family.</text>
</comment>
<dbReference type="PROSITE" id="PS50111">
    <property type="entry name" value="CHEMOTAXIS_TRANSDUC_2"/>
    <property type="match status" value="1"/>
</dbReference>
<reference evidence="14 15" key="1">
    <citation type="journal article" date="2024" name="Int. J. Syst. Evol. Microbiol.">
        <title>Virgibacillus tibetensis sp. nov., isolated from salt lake on the Tibetan Plateau of China.</title>
        <authorList>
            <person name="Phurbu D."/>
            <person name="Liu Z.-X."/>
            <person name="Wang R."/>
            <person name="Zheng Y.-Y."/>
            <person name="Liu H.-C."/>
            <person name="Zhou Y.-G."/>
            <person name="Yu Y.-J."/>
            <person name="Li A.-H."/>
        </authorList>
    </citation>
    <scope>NUCLEOTIDE SEQUENCE [LARGE SCALE GENOMIC DNA]</scope>
    <source>
        <strain evidence="14 15">C22-A2</strain>
    </source>
</reference>
<feature type="transmembrane region" description="Helical" evidence="11">
    <location>
        <begin position="296"/>
        <end position="317"/>
    </location>
</feature>
<feature type="domain" description="Methyl-accepting transducer" evidence="12">
    <location>
        <begin position="390"/>
        <end position="640"/>
    </location>
</feature>
<dbReference type="PANTHER" id="PTHR32089:SF114">
    <property type="entry name" value="METHYL-ACCEPTING CHEMOTAXIS PROTEIN MCPB"/>
    <property type="match status" value="1"/>
</dbReference>
<dbReference type="Proteomes" id="UP001335737">
    <property type="component" value="Unassembled WGS sequence"/>
</dbReference>
<keyword evidence="6 11" id="KW-1133">Transmembrane helix</keyword>
<dbReference type="Gene3D" id="1.10.8.500">
    <property type="entry name" value="HAMP domain in histidine kinase"/>
    <property type="match status" value="1"/>
</dbReference>
<evidence type="ECO:0000256" key="7">
    <source>
        <dbReference type="ARBA" id="ARBA00023136"/>
    </source>
</evidence>
<gene>
    <name evidence="14" type="ORF">QGM71_05250</name>
</gene>
<evidence type="ECO:0000256" key="4">
    <source>
        <dbReference type="ARBA" id="ARBA00022500"/>
    </source>
</evidence>
<dbReference type="PANTHER" id="PTHR32089">
    <property type="entry name" value="METHYL-ACCEPTING CHEMOTAXIS PROTEIN MCPB"/>
    <property type="match status" value="1"/>
</dbReference>
<protein>
    <submittedName>
        <fullName evidence="14">Methyl-accepting chemotaxis protein</fullName>
    </submittedName>
</protein>
<evidence type="ECO:0000256" key="2">
    <source>
        <dbReference type="ARBA" id="ARBA00022475"/>
    </source>
</evidence>
<accession>A0ABU6KCX5</accession>
<dbReference type="SUPFAM" id="SSF58104">
    <property type="entry name" value="Methyl-accepting chemotaxis protein (MCP) signaling domain"/>
    <property type="match status" value="1"/>
</dbReference>
<dbReference type="CDD" id="cd18773">
    <property type="entry name" value="PDC1_HK_sensor"/>
    <property type="match status" value="1"/>
</dbReference>
<proteinExistence type="inferred from homology"/>
<dbReference type="Gene3D" id="1.10.287.950">
    <property type="entry name" value="Methyl-accepting chemotaxis protein"/>
    <property type="match status" value="1"/>
</dbReference>
<evidence type="ECO:0000256" key="10">
    <source>
        <dbReference type="PROSITE-ProRule" id="PRU00284"/>
    </source>
</evidence>
<keyword evidence="8 10" id="KW-0807">Transducer</keyword>
<dbReference type="SUPFAM" id="SSF103190">
    <property type="entry name" value="Sensory domain-like"/>
    <property type="match status" value="1"/>
</dbReference>
<organism evidence="14 15">
    <name type="scientific">Virgibacillus tibetensis</name>
    <dbReference type="NCBI Taxonomy" id="3042313"/>
    <lineage>
        <taxon>Bacteria</taxon>
        <taxon>Bacillati</taxon>
        <taxon>Bacillota</taxon>
        <taxon>Bacilli</taxon>
        <taxon>Bacillales</taxon>
        <taxon>Bacillaceae</taxon>
        <taxon>Virgibacillus</taxon>
    </lineage>
</organism>
<dbReference type="InterPro" id="IPR029151">
    <property type="entry name" value="Sensor-like_sf"/>
</dbReference>
<evidence type="ECO:0000259" key="12">
    <source>
        <dbReference type="PROSITE" id="PS50111"/>
    </source>
</evidence>
<feature type="transmembrane region" description="Helical" evidence="11">
    <location>
        <begin position="21"/>
        <end position="42"/>
    </location>
</feature>
<dbReference type="EMBL" id="JARZFX010000002">
    <property type="protein sequence ID" value="MEC5422906.1"/>
    <property type="molecule type" value="Genomic_DNA"/>
</dbReference>
<evidence type="ECO:0000313" key="14">
    <source>
        <dbReference type="EMBL" id="MEC5422906.1"/>
    </source>
</evidence>
<evidence type="ECO:0000259" key="13">
    <source>
        <dbReference type="PROSITE" id="PS50885"/>
    </source>
</evidence>